<dbReference type="PANTHER" id="PTHR43065:SF47">
    <property type="match status" value="1"/>
</dbReference>
<comment type="catalytic activity">
    <reaction evidence="1">
        <text>ATP + protein L-histidine = ADP + protein N-phospho-L-histidine.</text>
        <dbReference type="EC" id="2.7.13.3"/>
    </reaction>
</comment>
<gene>
    <name evidence="6" type="ORF">GCM10007392_10950</name>
</gene>
<organism evidence="6 7">
    <name type="scientific">Saccharospirillum salsuginis</name>
    <dbReference type="NCBI Taxonomy" id="418750"/>
    <lineage>
        <taxon>Bacteria</taxon>
        <taxon>Pseudomonadati</taxon>
        <taxon>Pseudomonadota</taxon>
        <taxon>Gammaproteobacteria</taxon>
        <taxon>Oceanospirillales</taxon>
        <taxon>Saccharospirillaceae</taxon>
        <taxon>Saccharospirillum</taxon>
    </lineage>
</organism>
<evidence type="ECO:0000256" key="4">
    <source>
        <dbReference type="SAM" id="Phobius"/>
    </source>
</evidence>
<dbReference type="AlphaFoldDB" id="A0A918N886"/>
<dbReference type="PROSITE" id="PS50109">
    <property type="entry name" value="HIS_KIN"/>
    <property type="match status" value="1"/>
</dbReference>
<sequence>MPRFNAYLARRLLVAIFIGVAFALLATVFMQYTTLTRTMEGMRDRNVDASLSNMMPLISESMWAFDIDSVIRAAEALLRDPYISGVAVRSVEGEISLQLGDLKDIPRERLQPTDQRREVMDQDSLMLATPVNHIFNEEQTNIGWIYLRSDNRLISDQVRLVLGGVLISAFVALILLLAVLYGVVQRLVAEPIQRFSDYVDRIAPDDFSQWTEYRDPRLERREDEVGRLYQAFKRQHHTLIERDKALQEHRNTLEQTVEQRTLELQESNTELSESLEKLKIAQQELLQSEKLASLGNLVSGVAHEVNTPLGISITAASHLTSEVRLVNRALNNNSLKKSDLERFLDECGETSDLLSSNLDRAARLISSFKQVAVDQTSEEKRRINLKSYVDEILASLRPKYKHTPVEVTNAIDPEVELMLTPGALSQVITNLIINSLLHGFDDGQAAGSIRLGSAQGTDSTILLTYEDNGRGMSEETLKHIFDPFYTTRRSSGGSGLGMNIVFNLVTGKLGGRIQVDSPPHQGCHITIRLPLTEPVTEPLEPQT</sequence>
<comment type="caution">
    <text evidence="6">The sequence shown here is derived from an EMBL/GenBank/DDBJ whole genome shotgun (WGS) entry which is preliminary data.</text>
</comment>
<evidence type="ECO:0000259" key="5">
    <source>
        <dbReference type="PROSITE" id="PS50109"/>
    </source>
</evidence>
<evidence type="ECO:0000313" key="7">
    <source>
        <dbReference type="Proteomes" id="UP000626148"/>
    </source>
</evidence>
<dbReference type="InterPro" id="IPR036890">
    <property type="entry name" value="HATPase_C_sf"/>
</dbReference>
<feature type="domain" description="Histidine kinase" evidence="5">
    <location>
        <begin position="300"/>
        <end position="533"/>
    </location>
</feature>
<dbReference type="InterPro" id="IPR003594">
    <property type="entry name" value="HATPase_dom"/>
</dbReference>
<name>A0A918N886_9GAMM</name>
<dbReference type="Gene3D" id="1.10.287.130">
    <property type="match status" value="1"/>
</dbReference>
<keyword evidence="4" id="KW-1133">Transmembrane helix</keyword>
<evidence type="ECO:0000256" key="1">
    <source>
        <dbReference type="ARBA" id="ARBA00000085"/>
    </source>
</evidence>
<dbReference type="SUPFAM" id="SSF55874">
    <property type="entry name" value="ATPase domain of HSP90 chaperone/DNA topoisomerase II/histidine kinase"/>
    <property type="match status" value="1"/>
</dbReference>
<feature type="coiled-coil region" evidence="3">
    <location>
        <begin position="250"/>
        <end position="291"/>
    </location>
</feature>
<feature type="transmembrane region" description="Helical" evidence="4">
    <location>
        <begin position="12"/>
        <end position="35"/>
    </location>
</feature>
<dbReference type="Pfam" id="PF02518">
    <property type="entry name" value="HATPase_c"/>
    <property type="match status" value="1"/>
</dbReference>
<dbReference type="Gene3D" id="3.30.565.10">
    <property type="entry name" value="Histidine kinase-like ATPase, C-terminal domain"/>
    <property type="match status" value="1"/>
</dbReference>
<dbReference type="Gene3D" id="6.10.340.10">
    <property type="match status" value="1"/>
</dbReference>
<dbReference type="RefSeq" id="WP_189607477.1">
    <property type="nucleotide sequence ID" value="NZ_BMXR01000002.1"/>
</dbReference>
<keyword evidence="4" id="KW-0812">Transmembrane</keyword>
<dbReference type="EMBL" id="BMXR01000002">
    <property type="protein sequence ID" value="GGX45724.1"/>
    <property type="molecule type" value="Genomic_DNA"/>
</dbReference>
<evidence type="ECO:0000313" key="6">
    <source>
        <dbReference type="EMBL" id="GGX45724.1"/>
    </source>
</evidence>
<dbReference type="SMART" id="SM00387">
    <property type="entry name" value="HATPase_c"/>
    <property type="match status" value="1"/>
</dbReference>
<dbReference type="Proteomes" id="UP000626148">
    <property type="component" value="Unassembled WGS sequence"/>
</dbReference>
<feature type="transmembrane region" description="Helical" evidence="4">
    <location>
        <begin position="160"/>
        <end position="184"/>
    </location>
</feature>
<protein>
    <recommendedName>
        <fullName evidence="2">histidine kinase</fullName>
        <ecNumber evidence="2">2.7.13.3</ecNumber>
    </recommendedName>
</protein>
<accession>A0A918N886</accession>
<dbReference type="CDD" id="cd00075">
    <property type="entry name" value="HATPase"/>
    <property type="match status" value="1"/>
</dbReference>
<reference evidence="6" key="2">
    <citation type="submission" date="2020-09" db="EMBL/GenBank/DDBJ databases">
        <authorList>
            <person name="Sun Q."/>
            <person name="Kim S."/>
        </authorList>
    </citation>
    <scope>NUCLEOTIDE SEQUENCE</scope>
    <source>
        <strain evidence="6">KCTC 22169</strain>
    </source>
</reference>
<dbReference type="GO" id="GO:0004673">
    <property type="term" value="F:protein histidine kinase activity"/>
    <property type="evidence" value="ECO:0007669"/>
    <property type="project" value="UniProtKB-EC"/>
</dbReference>
<keyword evidence="7" id="KW-1185">Reference proteome</keyword>
<keyword evidence="3" id="KW-0175">Coiled coil</keyword>
<dbReference type="EC" id="2.7.13.3" evidence="2"/>
<evidence type="ECO:0000256" key="2">
    <source>
        <dbReference type="ARBA" id="ARBA00012438"/>
    </source>
</evidence>
<dbReference type="PANTHER" id="PTHR43065">
    <property type="entry name" value="SENSOR HISTIDINE KINASE"/>
    <property type="match status" value="1"/>
</dbReference>
<evidence type="ECO:0000256" key="3">
    <source>
        <dbReference type="SAM" id="Coils"/>
    </source>
</evidence>
<dbReference type="CDD" id="cd06225">
    <property type="entry name" value="HAMP"/>
    <property type="match status" value="1"/>
</dbReference>
<proteinExistence type="predicted"/>
<reference evidence="6" key="1">
    <citation type="journal article" date="2014" name="Int. J. Syst. Evol. Microbiol.">
        <title>Complete genome sequence of Corynebacterium casei LMG S-19264T (=DSM 44701T), isolated from a smear-ripened cheese.</title>
        <authorList>
            <consortium name="US DOE Joint Genome Institute (JGI-PGF)"/>
            <person name="Walter F."/>
            <person name="Albersmeier A."/>
            <person name="Kalinowski J."/>
            <person name="Ruckert C."/>
        </authorList>
    </citation>
    <scope>NUCLEOTIDE SEQUENCE</scope>
    <source>
        <strain evidence="6">KCTC 22169</strain>
    </source>
</reference>
<dbReference type="InterPro" id="IPR005467">
    <property type="entry name" value="His_kinase_dom"/>
</dbReference>
<keyword evidence="4" id="KW-0472">Membrane</keyword>
<dbReference type="PRINTS" id="PR00344">
    <property type="entry name" value="BCTRLSENSOR"/>
</dbReference>
<dbReference type="InterPro" id="IPR004358">
    <property type="entry name" value="Sig_transdc_His_kin-like_C"/>
</dbReference>